<dbReference type="EMBL" id="BQNB010013974">
    <property type="protein sequence ID" value="GJT22513.1"/>
    <property type="molecule type" value="Genomic_DNA"/>
</dbReference>
<name>A0ABQ5C944_9ASTR</name>
<reference evidence="1" key="2">
    <citation type="submission" date="2022-01" db="EMBL/GenBank/DDBJ databases">
        <authorList>
            <person name="Yamashiro T."/>
            <person name="Shiraishi A."/>
            <person name="Satake H."/>
            <person name="Nakayama K."/>
        </authorList>
    </citation>
    <scope>NUCLEOTIDE SEQUENCE</scope>
</reference>
<proteinExistence type="predicted"/>
<evidence type="ECO:0000313" key="1">
    <source>
        <dbReference type="EMBL" id="GJT22513.1"/>
    </source>
</evidence>
<protein>
    <submittedName>
        <fullName evidence="1">Uncharacterized protein</fullName>
    </submittedName>
</protein>
<evidence type="ECO:0000313" key="2">
    <source>
        <dbReference type="Proteomes" id="UP001151760"/>
    </source>
</evidence>
<sequence>MVISNGLKIWSPTQSGVKCRSTTTSMYYGEFLIGDANVNNSIYLMLRGNLLVMSTQNVESLLSQSFKLSNGTATNIWIGSPFVEMMTRRVEDLQLGIESHQKKLNIIKPNTYRSDLKRRDAYTAYFNPRGFIYQNKDKKNKLMHIDELNKFSDGTLDDVRTALNDRLKGIRIEYLPKTIWRQSDRERAKAMIQAIDKQLKSRRIMRSLEKFVGGRPYEGDLRLLQRTK</sequence>
<keyword evidence="2" id="KW-1185">Reference proteome</keyword>
<dbReference type="Proteomes" id="UP001151760">
    <property type="component" value="Unassembled WGS sequence"/>
</dbReference>
<comment type="caution">
    <text evidence="1">The sequence shown here is derived from an EMBL/GenBank/DDBJ whole genome shotgun (WGS) entry which is preliminary data.</text>
</comment>
<accession>A0ABQ5C944</accession>
<gene>
    <name evidence="1" type="ORF">Tco_0892450</name>
</gene>
<organism evidence="1 2">
    <name type="scientific">Tanacetum coccineum</name>
    <dbReference type="NCBI Taxonomy" id="301880"/>
    <lineage>
        <taxon>Eukaryota</taxon>
        <taxon>Viridiplantae</taxon>
        <taxon>Streptophyta</taxon>
        <taxon>Embryophyta</taxon>
        <taxon>Tracheophyta</taxon>
        <taxon>Spermatophyta</taxon>
        <taxon>Magnoliopsida</taxon>
        <taxon>eudicotyledons</taxon>
        <taxon>Gunneridae</taxon>
        <taxon>Pentapetalae</taxon>
        <taxon>asterids</taxon>
        <taxon>campanulids</taxon>
        <taxon>Asterales</taxon>
        <taxon>Asteraceae</taxon>
        <taxon>Asteroideae</taxon>
        <taxon>Anthemideae</taxon>
        <taxon>Anthemidinae</taxon>
        <taxon>Tanacetum</taxon>
    </lineage>
</organism>
<reference evidence="1" key="1">
    <citation type="journal article" date="2022" name="Int. J. Mol. Sci.">
        <title>Draft Genome of Tanacetum Coccineum: Genomic Comparison of Closely Related Tanacetum-Family Plants.</title>
        <authorList>
            <person name="Yamashiro T."/>
            <person name="Shiraishi A."/>
            <person name="Nakayama K."/>
            <person name="Satake H."/>
        </authorList>
    </citation>
    <scope>NUCLEOTIDE SEQUENCE</scope>
</reference>